<sequence length="158" mass="18218">MFFNPGIRKIQLWSDARGKEFAVRLSNDHDFKAVSNPAADYTKLVEEADYFSDMDYDWKYLLEHWTAVKNGSVKLLDDDGHGGKEPHPAAFDLPDVDDVSAVKRPNVRGAKREKPKPLLKCRYCMLSYNSEKERHEHEVTWHAEKRKENSNQPSSAPN</sequence>
<evidence type="ECO:0000313" key="3">
    <source>
        <dbReference type="EMBL" id="AIC15190.1"/>
    </source>
</evidence>
<keyword evidence="4" id="KW-1185">Reference proteome</keyword>
<dbReference type="PROSITE" id="PS00028">
    <property type="entry name" value="ZINC_FINGER_C2H2_1"/>
    <property type="match status" value="1"/>
</dbReference>
<dbReference type="KEGG" id="nvn:NVIE_009630"/>
<evidence type="ECO:0000256" key="1">
    <source>
        <dbReference type="SAM" id="MobiDB-lite"/>
    </source>
</evidence>
<gene>
    <name evidence="3" type="ORF">NVIE_009630</name>
</gene>
<dbReference type="RefSeq" id="WP_075054258.1">
    <property type="nucleotide sequence ID" value="NZ_CP007536.1"/>
</dbReference>
<feature type="domain" description="C2H2-type" evidence="2">
    <location>
        <begin position="121"/>
        <end position="142"/>
    </location>
</feature>
<dbReference type="OrthoDB" id="375618at2157"/>
<accession>A0A060HIN4</accession>
<feature type="region of interest" description="Disordered" evidence="1">
    <location>
        <begin position="135"/>
        <end position="158"/>
    </location>
</feature>
<dbReference type="Proteomes" id="UP000027093">
    <property type="component" value="Chromosome"/>
</dbReference>
<dbReference type="InterPro" id="IPR013087">
    <property type="entry name" value="Znf_C2H2_type"/>
</dbReference>
<reference evidence="3 4" key="1">
    <citation type="journal article" date="2014" name="Int. J. Syst. Evol. Microbiol.">
        <title>Nitrososphaera viennensis gen. nov., sp. nov., an aerobic and mesophilic, ammonia-oxidizing archaeon from soil and a member of the archaeal phylum Thaumarchaeota.</title>
        <authorList>
            <person name="Stieglmeier M."/>
            <person name="Klingl A."/>
            <person name="Alves R.J."/>
            <person name="Rittmann S.K."/>
            <person name="Melcher M."/>
            <person name="Leisch N."/>
            <person name="Schleper C."/>
        </authorList>
    </citation>
    <scope>NUCLEOTIDE SEQUENCE [LARGE SCALE GENOMIC DNA]</scope>
    <source>
        <strain evidence="3">EN76</strain>
    </source>
</reference>
<evidence type="ECO:0000259" key="2">
    <source>
        <dbReference type="PROSITE" id="PS00028"/>
    </source>
</evidence>
<name>A0A060HIN4_9ARCH</name>
<feature type="compositionally biased region" description="Basic and acidic residues" evidence="1">
    <location>
        <begin position="135"/>
        <end position="149"/>
    </location>
</feature>
<dbReference type="STRING" id="926571.NVIE_009630"/>
<organism evidence="3 4">
    <name type="scientific">Nitrososphaera viennensis EN76</name>
    <dbReference type="NCBI Taxonomy" id="926571"/>
    <lineage>
        <taxon>Archaea</taxon>
        <taxon>Nitrososphaerota</taxon>
        <taxon>Nitrososphaeria</taxon>
        <taxon>Nitrososphaerales</taxon>
        <taxon>Nitrososphaeraceae</taxon>
        <taxon>Nitrososphaera</taxon>
    </lineage>
</organism>
<proteinExistence type="predicted"/>
<dbReference type="AlphaFoldDB" id="A0A060HIN4"/>
<dbReference type="EMBL" id="CP007536">
    <property type="protein sequence ID" value="AIC15190.1"/>
    <property type="molecule type" value="Genomic_DNA"/>
</dbReference>
<evidence type="ECO:0000313" key="4">
    <source>
        <dbReference type="Proteomes" id="UP000027093"/>
    </source>
</evidence>
<dbReference type="GeneID" id="74946229"/>
<protein>
    <submittedName>
        <fullName evidence="3">Zinc finger C2H2 domain-containing protein</fullName>
    </submittedName>
</protein>
<dbReference type="HOGENOM" id="CLU_120323_0_0_2"/>